<dbReference type="Proteomes" id="UP000053237">
    <property type="component" value="Unassembled WGS sequence"/>
</dbReference>
<dbReference type="InParanoid" id="A0A024GAA0"/>
<dbReference type="Pfam" id="PF05348">
    <property type="entry name" value="UMP1"/>
    <property type="match status" value="1"/>
</dbReference>
<dbReference type="PANTHER" id="PTHR12828:SF3">
    <property type="entry name" value="PROTEASOME MATURATION PROTEIN"/>
    <property type="match status" value="1"/>
</dbReference>
<keyword evidence="4" id="KW-1185">Reference proteome</keyword>
<dbReference type="GO" id="GO:0005634">
    <property type="term" value="C:nucleus"/>
    <property type="evidence" value="ECO:0007669"/>
    <property type="project" value="TreeGrafter"/>
</dbReference>
<keyword evidence="1" id="KW-0143">Chaperone</keyword>
<dbReference type="EMBL" id="CAIX01000048">
    <property type="protein sequence ID" value="CCI43440.1"/>
    <property type="molecule type" value="Genomic_DNA"/>
</dbReference>
<evidence type="ECO:0000313" key="4">
    <source>
        <dbReference type="Proteomes" id="UP000053237"/>
    </source>
</evidence>
<dbReference type="GO" id="GO:0005737">
    <property type="term" value="C:cytoplasm"/>
    <property type="evidence" value="ECO:0007669"/>
    <property type="project" value="TreeGrafter"/>
</dbReference>
<evidence type="ECO:0000256" key="2">
    <source>
        <dbReference type="ARBA" id="ARBA00043974"/>
    </source>
</evidence>
<dbReference type="OrthoDB" id="15001at2759"/>
<evidence type="ECO:0000313" key="3">
    <source>
        <dbReference type="EMBL" id="CCI43440.1"/>
    </source>
</evidence>
<comment type="similarity">
    <text evidence="2">Belongs to the POMP/UMP1 family.</text>
</comment>
<dbReference type="PANTHER" id="PTHR12828">
    <property type="entry name" value="PROTEASOME MATURATION PROTEIN UMP1"/>
    <property type="match status" value="1"/>
</dbReference>
<comment type="caution">
    <text evidence="3">The sequence shown here is derived from an EMBL/GenBank/DDBJ whole genome shotgun (WGS) entry which is preliminary data.</text>
</comment>
<gene>
    <name evidence="3" type="ORF">BN9_042240</name>
</gene>
<dbReference type="STRING" id="65357.A0A024GAA0"/>
<organism evidence="3 4">
    <name type="scientific">Albugo candida</name>
    <dbReference type="NCBI Taxonomy" id="65357"/>
    <lineage>
        <taxon>Eukaryota</taxon>
        <taxon>Sar</taxon>
        <taxon>Stramenopiles</taxon>
        <taxon>Oomycota</taxon>
        <taxon>Peronosporomycetes</taxon>
        <taxon>Albuginales</taxon>
        <taxon>Albuginaceae</taxon>
        <taxon>Albugo</taxon>
    </lineage>
</organism>
<dbReference type="InterPro" id="IPR008012">
    <property type="entry name" value="Ump1"/>
</dbReference>
<evidence type="ECO:0008006" key="5">
    <source>
        <dbReference type="Google" id="ProtNLM"/>
    </source>
</evidence>
<protein>
    <recommendedName>
        <fullName evidence="5">Proteasome maturation factor UMP1</fullName>
    </recommendedName>
</protein>
<name>A0A024GAA0_9STRA</name>
<evidence type="ECO:0000256" key="1">
    <source>
        <dbReference type="ARBA" id="ARBA00023186"/>
    </source>
</evidence>
<dbReference type="GO" id="GO:0043248">
    <property type="term" value="P:proteasome assembly"/>
    <property type="evidence" value="ECO:0007669"/>
    <property type="project" value="InterPro"/>
</dbReference>
<proteinExistence type="inferred from homology"/>
<sequence>MGSKSIPLLRAAPDALRHGFTKAAADVRPVHPVQQLQAHNHDMNWELKMCTVEQVYGKAAAMRLRTEKAVLEQFKRLPGLPSSNAGIDTITGMDEQVDLEDILNDATDHSFEHFKVHEAIEVKLALS</sequence>
<dbReference type="AlphaFoldDB" id="A0A024GAA0"/>
<reference evidence="3 4" key="1">
    <citation type="submission" date="2012-05" db="EMBL/GenBank/DDBJ databases">
        <title>Recombination and specialization in a pathogen metapopulation.</title>
        <authorList>
            <person name="Gardiner A."/>
            <person name="Kemen E."/>
            <person name="Schultz-Larsen T."/>
            <person name="MacLean D."/>
            <person name="Van Oosterhout C."/>
            <person name="Jones J.D.G."/>
        </authorList>
    </citation>
    <scope>NUCLEOTIDE SEQUENCE [LARGE SCALE GENOMIC DNA]</scope>
    <source>
        <strain evidence="3 4">Ac Nc2</strain>
    </source>
</reference>
<accession>A0A024GAA0</accession>